<dbReference type="CDD" id="cd06257">
    <property type="entry name" value="DnaJ"/>
    <property type="match status" value="1"/>
</dbReference>
<feature type="transmembrane region" description="Helical" evidence="3">
    <location>
        <begin position="142"/>
        <end position="160"/>
    </location>
</feature>
<feature type="transmembrane region" description="Helical" evidence="3">
    <location>
        <begin position="220"/>
        <end position="244"/>
    </location>
</feature>
<geneLocation type="plasmid" evidence="5 6">
    <name>pCBA3104-01</name>
</geneLocation>
<keyword evidence="1" id="KW-0143">Chaperone</keyword>
<dbReference type="SUPFAM" id="SSF46565">
    <property type="entry name" value="Chaperone J-domain"/>
    <property type="match status" value="1"/>
</dbReference>
<feature type="region of interest" description="Disordered" evidence="2">
    <location>
        <begin position="66"/>
        <end position="107"/>
    </location>
</feature>
<feature type="domain" description="J" evidence="4">
    <location>
        <begin position="8"/>
        <end position="71"/>
    </location>
</feature>
<dbReference type="Gene3D" id="1.10.287.110">
    <property type="entry name" value="DnaJ domain"/>
    <property type="match status" value="1"/>
</dbReference>
<keyword evidence="6" id="KW-1185">Reference proteome</keyword>
<dbReference type="PRINTS" id="PR00625">
    <property type="entry name" value="JDOMAIN"/>
</dbReference>
<dbReference type="InterPro" id="IPR051948">
    <property type="entry name" value="Hsp70_co-chaperone_J-domain"/>
</dbReference>
<evidence type="ECO:0000256" key="2">
    <source>
        <dbReference type="SAM" id="MobiDB-lite"/>
    </source>
</evidence>
<keyword evidence="3" id="KW-0812">Transmembrane</keyword>
<evidence type="ECO:0000256" key="1">
    <source>
        <dbReference type="ARBA" id="ARBA00023186"/>
    </source>
</evidence>
<proteinExistence type="predicted"/>
<name>A0ABY4NDS0_9MICO</name>
<dbReference type="PROSITE" id="PS50076">
    <property type="entry name" value="DNAJ_2"/>
    <property type="match status" value="1"/>
</dbReference>
<accession>A0ABY4NDS0</accession>
<evidence type="ECO:0000256" key="3">
    <source>
        <dbReference type="SAM" id="Phobius"/>
    </source>
</evidence>
<protein>
    <submittedName>
        <fullName evidence="5">J domain-containing protein</fullName>
    </submittedName>
</protein>
<dbReference type="PANTHER" id="PTHR44360:SF1">
    <property type="entry name" value="DNAJ HOMOLOG SUBFAMILY B MEMBER 9"/>
    <property type="match status" value="1"/>
</dbReference>
<keyword evidence="5" id="KW-0614">Plasmid</keyword>
<feature type="transmembrane region" description="Helical" evidence="3">
    <location>
        <begin position="166"/>
        <end position="184"/>
    </location>
</feature>
<dbReference type="InterPro" id="IPR001623">
    <property type="entry name" value="DnaJ_domain"/>
</dbReference>
<evidence type="ECO:0000313" key="6">
    <source>
        <dbReference type="Proteomes" id="UP001055868"/>
    </source>
</evidence>
<evidence type="ECO:0000259" key="4">
    <source>
        <dbReference type="PROSITE" id="PS50076"/>
    </source>
</evidence>
<dbReference type="RefSeq" id="WP_249481213.1">
    <property type="nucleotide sequence ID" value="NZ_CP097219.1"/>
</dbReference>
<dbReference type="Pfam" id="PF00226">
    <property type="entry name" value="DnaJ"/>
    <property type="match status" value="1"/>
</dbReference>
<sequence length="454" mass="49021">MATTSEPTLYEVLGVSPDAQPAEIKAAYRSLSRKLHPDIAGEEMKSFFLLVQHAHAVLSDASRRAEYDQGLGGGGGGATTESGEQQASAQSDQGPVGEQVPPEMYSGPLPRERHDLGTMPWLDFFEGQESSEVVVTRAGMPWWVPVLLGVLGLGGAVFLAQFAPPGWVLIVLGLVVGLRIWLWAGIPVRSTIALLGAACVLEVVWLLYAALRDVPWKPTALVILGVLVCMGIVLWAVYSLLVVGRLRVSRKSIRRAFSWGDPGQSVPGATARPGRDRAMDALEGGRLSAAEFSFFLGTIPGVRLVNSLEGLEGGGDAGIDHALVCGRKVALVDSAVWRPGSYAKVQGQDQIRAEAEDSWEYRPVRTTAAVEDYQGWLALSGLADVEVRGYIVVHPQTLAEPLTVANDSEDDLVQLVTARQLVQTLGNWFQEDAAEARTVDRKLLSFLVQRIRLI</sequence>
<dbReference type="SMART" id="SM00271">
    <property type="entry name" value="DnaJ"/>
    <property type="match status" value="1"/>
</dbReference>
<organism evidence="5 6">
    <name type="scientific">Brachybacterium kimchii</name>
    <dbReference type="NCBI Taxonomy" id="2942909"/>
    <lineage>
        <taxon>Bacteria</taxon>
        <taxon>Bacillati</taxon>
        <taxon>Actinomycetota</taxon>
        <taxon>Actinomycetes</taxon>
        <taxon>Micrococcales</taxon>
        <taxon>Dermabacteraceae</taxon>
        <taxon>Brachybacterium</taxon>
    </lineage>
</organism>
<dbReference type="PANTHER" id="PTHR44360">
    <property type="entry name" value="DNAJ HOMOLOG SUBFAMILY B MEMBER 9"/>
    <property type="match status" value="1"/>
</dbReference>
<feature type="transmembrane region" description="Helical" evidence="3">
    <location>
        <begin position="191"/>
        <end position="208"/>
    </location>
</feature>
<evidence type="ECO:0000313" key="5">
    <source>
        <dbReference type="EMBL" id="UQN31789.1"/>
    </source>
</evidence>
<dbReference type="EMBL" id="CP097219">
    <property type="protein sequence ID" value="UQN31789.1"/>
    <property type="molecule type" value="Genomic_DNA"/>
</dbReference>
<gene>
    <name evidence="5" type="ORF">M4486_19560</name>
</gene>
<dbReference type="InterPro" id="IPR036869">
    <property type="entry name" value="J_dom_sf"/>
</dbReference>
<keyword evidence="3" id="KW-1133">Transmembrane helix</keyword>
<keyword evidence="3" id="KW-0472">Membrane</keyword>
<reference evidence="5" key="1">
    <citation type="submission" date="2022-05" db="EMBL/GenBank/DDBJ databases">
        <title>Genomic analysis of Brachybacterium sp. CBA3104.</title>
        <authorList>
            <person name="Roh S.W."/>
            <person name="Kim Y.B."/>
            <person name="Kim Y."/>
        </authorList>
    </citation>
    <scope>NUCLEOTIDE SEQUENCE</scope>
    <source>
        <strain evidence="5">CBA3104</strain>
        <plasmid evidence="5">pCBA3104-01</plasmid>
    </source>
</reference>
<feature type="compositionally biased region" description="Polar residues" evidence="2">
    <location>
        <begin position="79"/>
        <end position="93"/>
    </location>
</feature>
<dbReference type="Proteomes" id="UP001055868">
    <property type="component" value="Plasmid pCBA3104-01"/>
</dbReference>